<evidence type="ECO:0000313" key="2">
    <source>
        <dbReference type="Proteomes" id="UP000826661"/>
    </source>
</evidence>
<keyword evidence="2" id="KW-1185">Reference proteome</keyword>
<protein>
    <submittedName>
        <fullName evidence="1">Uncharacterized protein</fullName>
    </submittedName>
</protein>
<dbReference type="Proteomes" id="UP000826661">
    <property type="component" value="Chromosome II"/>
</dbReference>
<name>A0A8G0LBB3_9HYPO</name>
<gene>
    <name evidence="1" type="ORF">H0G86_004866</name>
</gene>
<proteinExistence type="predicted"/>
<sequence>MYSLLQGTLSLAVPIRAGQGYEATPHHPFCPGFVSSQHMAWYGDGFAFETRAGPVLGTRSERSKNEGAGMQETECDHPLSVRCMYMQLVGLSLECAAVASV</sequence>
<evidence type="ECO:0000313" key="1">
    <source>
        <dbReference type="EMBL" id="QYS97644.1"/>
    </source>
</evidence>
<accession>A0A8G0LBB3</accession>
<dbReference type="EMBL" id="CP075865">
    <property type="protein sequence ID" value="QYS97644.1"/>
    <property type="molecule type" value="Genomic_DNA"/>
</dbReference>
<dbReference type="AlphaFoldDB" id="A0A8G0LBB3"/>
<reference evidence="1 2" key="1">
    <citation type="journal article" date="2021" name="BMC Genomics">
        <title>Telomere-to-telomere genome assembly of asparaginase-producing Trichoderma simmonsii.</title>
        <authorList>
            <person name="Chung D."/>
            <person name="Kwon Y.M."/>
            <person name="Yang Y."/>
        </authorList>
    </citation>
    <scope>NUCLEOTIDE SEQUENCE [LARGE SCALE GENOMIC DNA]</scope>
    <source>
        <strain evidence="1 2">GH-Sj1</strain>
    </source>
</reference>
<organism evidence="1 2">
    <name type="scientific">Trichoderma simmonsii</name>
    <dbReference type="NCBI Taxonomy" id="1491479"/>
    <lineage>
        <taxon>Eukaryota</taxon>
        <taxon>Fungi</taxon>
        <taxon>Dikarya</taxon>
        <taxon>Ascomycota</taxon>
        <taxon>Pezizomycotina</taxon>
        <taxon>Sordariomycetes</taxon>
        <taxon>Hypocreomycetidae</taxon>
        <taxon>Hypocreales</taxon>
        <taxon>Hypocreaceae</taxon>
        <taxon>Trichoderma</taxon>
    </lineage>
</organism>